<feature type="transmembrane region" description="Helical" evidence="1">
    <location>
        <begin position="150"/>
        <end position="172"/>
    </location>
</feature>
<evidence type="ECO:0008006" key="4">
    <source>
        <dbReference type="Google" id="ProtNLM"/>
    </source>
</evidence>
<evidence type="ECO:0000313" key="3">
    <source>
        <dbReference type="Proteomes" id="UP000313066"/>
    </source>
</evidence>
<keyword evidence="3" id="KW-1185">Reference proteome</keyword>
<organism evidence="2 3">
    <name type="scientific">Microbispora catharanthi</name>
    <dbReference type="NCBI Taxonomy" id="1712871"/>
    <lineage>
        <taxon>Bacteria</taxon>
        <taxon>Bacillati</taxon>
        <taxon>Actinomycetota</taxon>
        <taxon>Actinomycetes</taxon>
        <taxon>Streptosporangiales</taxon>
        <taxon>Streptosporangiaceae</taxon>
        <taxon>Microbispora</taxon>
    </lineage>
</organism>
<feature type="transmembrane region" description="Helical" evidence="1">
    <location>
        <begin position="249"/>
        <end position="267"/>
    </location>
</feature>
<feature type="transmembrane region" description="Helical" evidence="1">
    <location>
        <begin position="279"/>
        <end position="299"/>
    </location>
</feature>
<keyword evidence="1" id="KW-1133">Transmembrane helix</keyword>
<feature type="transmembrane region" description="Helical" evidence="1">
    <location>
        <begin position="184"/>
        <end position="206"/>
    </location>
</feature>
<dbReference type="EMBL" id="VDMA02000001">
    <property type="protein sequence ID" value="KAB8187859.1"/>
    <property type="molecule type" value="Genomic_DNA"/>
</dbReference>
<feature type="transmembrane region" description="Helical" evidence="1">
    <location>
        <begin position="305"/>
        <end position="325"/>
    </location>
</feature>
<dbReference type="Proteomes" id="UP000313066">
    <property type="component" value="Unassembled WGS sequence"/>
</dbReference>
<comment type="caution">
    <text evidence="2">The sequence shown here is derived from an EMBL/GenBank/DDBJ whole genome shotgun (WGS) entry which is preliminary data.</text>
</comment>
<dbReference type="AlphaFoldDB" id="A0A5N6C588"/>
<feature type="transmembrane region" description="Helical" evidence="1">
    <location>
        <begin position="227"/>
        <end position="243"/>
    </location>
</feature>
<sequence>MKTPDVRRLAMAAGLLVLAPVCAEYVTGYDDSTGDPFVLAVSLLVFSPLYGAPALLIRETARRLDVRWPGILALAAAFGVLQAGVIDQSMFSEGYRDIPYWEEMVRPTYVAPLGLAAYTTLSFVAGHAIWSFGVPIALTEALSPRLSRTPWLRTPGLVTAAALYFAAAAIVLRDHLRTEHDHATAAQIGGSLAVVALLVLVALTSAARRRRRPEPPAPSGGTPPRPVVVAAGGLVAGLAFNFLPSTWAGVAAGLAVIALCAAVAGRLSRSAGWTGRHVAALAAGALTARVAVGFLVVPLGDVAPVAKYAHNVAFLAGAVLLGVLATRRRGTAGSHDKGVEEHRNGNRR</sequence>
<accession>A0A5N6C588</accession>
<feature type="transmembrane region" description="Helical" evidence="1">
    <location>
        <begin position="68"/>
        <end position="86"/>
    </location>
</feature>
<protein>
    <recommendedName>
        <fullName evidence="4">DUF998 domain-containing protein</fullName>
    </recommendedName>
</protein>
<feature type="transmembrane region" description="Helical" evidence="1">
    <location>
        <begin position="115"/>
        <end position="138"/>
    </location>
</feature>
<evidence type="ECO:0000313" key="2">
    <source>
        <dbReference type="EMBL" id="KAB8187859.1"/>
    </source>
</evidence>
<dbReference type="RefSeq" id="WP_139572348.1">
    <property type="nucleotide sequence ID" value="NZ_VDMA02000001.1"/>
</dbReference>
<gene>
    <name evidence="2" type="ORF">FH610_001430</name>
</gene>
<reference evidence="2 3" key="1">
    <citation type="submission" date="2019-10" db="EMBL/GenBank/DDBJ databases">
        <title>Nonomuraea sp. nov., isolated from Phyllanthus amarus.</title>
        <authorList>
            <person name="Klykleung N."/>
            <person name="Tanasupawat S."/>
        </authorList>
    </citation>
    <scope>NUCLEOTIDE SEQUENCE [LARGE SCALE GENOMIC DNA]</scope>
    <source>
        <strain evidence="2 3">CR1-09</strain>
    </source>
</reference>
<keyword evidence="1" id="KW-0812">Transmembrane</keyword>
<proteinExistence type="predicted"/>
<name>A0A5N6C588_9ACTN</name>
<keyword evidence="1" id="KW-0472">Membrane</keyword>
<feature type="transmembrane region" description="Helical" evidence="1">
    <location>
        <begin position="39"/>
        <end position="56"/>
    </location>
</feature>
<evidence type="ECO:0000256" key="1">
    <source>
        <dbReference type="SAM" id="Phobius"/>
    </source>
</evidence>